<evidence type="ECO:0000313" key="1">
    <source>
        <dbReference type="EMBL" id="JAP29676.1"/>
    </source>
</evidence>
<proteinExistence type="predicted"/>
<organism evidence="1">
    <name type="scientific">Solanum chacoense</name>
    <name type="common">Chaco potato</name>
    <dbReference type="NCBI Taxonomy" id="4108"/>
    <lineage>
        <taxon>Eukaryota</taxon>
        <taxon>Viridiplantae</taxon>
        <taxon>Streptophyta</taxon>
        <taxon>Embryophyta</taxon>
        <taxon>Tracheophyta</taxon>
        <taxon>Spermatophyta</taxon>
        <taxon>Magnoliopsida</taxon>
        <taxon>eudicotyledons</taxon>
        <taxon>Gunneridae</taxon>
        <taxon>Pentapetalae</taxon>
        <taxon>asterids</taxon>
        <taxon>lamiids</taxon>
        <taxon>Solanales</taxon>
        <taxon>Solanaceae</taxon>
        <taxon>Solanoideae</taxon>
        <taxon>Solaneae</taxon>
        <taxon>Solanum</taxon>
    </lineage>
</organism>
<dbReference type="EMBL" id="GEDG01008857">
    <property type="protein sequence ID" value="JAP29676.1"/>
    <property type="molecule type" value="Transcribed_RNA"/>
</dbReference>
<accession>A0A0V0IAN1</accession>
<name>A0A0V0IAN1_SOLCH</name>
<reference evidence="1" key="1">
    <citation type="submission" date="2015-12" db="EMBL/GenBank/DDBJ databases">
        <title>Gene expression during late stages of embryo sac development: a critical building block for successful pollen-pistil interactions.</title>
        <authorList>
            <person name="Liu Y."/>
            <person name="Joly V."/>
            <person name="Sabar M."/>
            <person name="Matton D.P."/>
        </authorList>
    </citation>
    <scope>NUCLEOTIDE SEQUENCE</scope>
</reference>
<dbReference type="EMBL" id="GEDG01008860">
    <property type="protein sequence ID" value="JAP29673.1"/>
    <property type="molecule type" value="Transcribed_RNA"/>
</dbReference>
<sequence length="232" mass="25765">MITRVFPLYRIICIHICPSSFISSSTFSVTMPFADEKSISTSVPSFFVYSPIVSSVNEKSISTSVICGFLVSTCVPSSFISSPTISTMVLSASSPIFSAKVFSDISFISFPLNQCYENSPSAKKRPESGWRESLHRNLYVHFKQLGHYLPSLRMRNSYLSLPLADSFYPSLLLVDSLDPSPPSPLSSLPLLYQPLVFSPMRNCYPFLRSKSGQKSSVSDSPTLKNLKNLKLE</sequence>
<protein>
    <submittedName>
        <fullName evidence="1">Putative ovule protein</fullName>
    </submittedName>
</protein>
<dbReference type="AlphaFoldDB" id="A0A0V0IAN1"/>